<comment type="similarity">
    <text evidence="1">Belongs to the ros/MucR family.</text>
</comment>
<dbReference type="GO" id="GO:0008270">
    <property type="term" value="F:zinc ion binding"/>
    <property type="evidence" value="ECO:0007669"/>
    <property type="project" value="InterPro"/>
</dbReference>
<dbReference type="AlphaFoldDB" id="A0A4Q1KLL2"/>
<dbReference type="EMBL" id="SBKP01000001">
    <property type="protein sequence ID" value="RXR30748.1"/>
    <property type="molecule type" value="Genomic_DNA"/>
</dbReference>
<dbReference type="RefSeq" id="WP_129402534.1">
    <property type="nucleotide sequence ID" value="NZ_SBKP01000001.1"/>
</dbReference>
<dbReference type="Pfam" id="PF05443">
    <property type="entry name" value="ROS_MUCR"/>
    <property type="match status" value="1"/>
</dbReference>
<evidence type="ECO:0000313" key="4">
    <source>
        <dbReference type="Proteomes" id="UP000290958"/>
    </source>
</evidence>
<dbReference type="InterPro" id="IPR041920">
    <property type="entry name" value="ROS/MUCR_sf"/>
</dbReference>
<organism evidence="3 4">
    <name type="scientific">Sphingobium fluviale</name>
    <dbReference type="NCBI Taxonomy" id="2506423"/>
    <lineage>
        <taxon>Bacteria</taxon>
        <taxon>Pseudomonadati</taxon>
        <taxon>Pseudomonadota</taxon>
        <taxon>Alphaproteobacteria</taxon>
        <taxon>Sphingomonadales</taxon>
        <taxon>Sphingomonadaceae</taxon>
        <taxon>Sphingobium</taxon>
    </lineage>
</organism>
<name>A0A4Q1KLL2_9SPHN</name>
<evidence type="ECO:0000256" key="2">
    <source>
        <dbReference type="SAM" id="MobiDB-lite"/>
    </source>
</evidence>
<evidence type="ECO:0000313" key="3">
    <source>
        <dbReference type="EMBL" id="RXR30748.1"/>
    </source>
</evidence>
<dbReference type="OrthoDB" id="9809693at2"/>
<gene>
    <name evidence="3" type="ORF">EQG66_00085</name>
</gene>
<dbReference type="Proteomes" id="UP000290958">
    <property type="component" value="Unassembled WGS sequence"/>
</dbReference>
<dbReference type="GO" id="GO:0003677">
    <property type="term" value="F:DNA binding"/>
    <property type="evidence" value="ECO:0007669"/>
    <property type="project" value="InterPro"/>
</dbReference>
<dbReference type="InterPro" id="IPR008807">
    <property type="entry name" value="ROS_MUCR"/>
</dbReference>
<accession>A0A4Q1KLL2</accession>
<feature type="region of interest" description="Disordered" evidence="2">
    <location>
        <begin position="135"/>
        <end position="165"/>
    </location>
</feature>
<protein>
    <submittedName>
        <fullName evidence="3">MucR family transcriptional regulator</fullName>
    </submittedName>
</protein>
<evidence type="ECO:0000256" key="1">
    <source>
        <dbReference type="ARBA" id="ARBA00007031"/>
    </source>
</evidence>
<feature type="compositionally biased region" description="Low complexity" evidence="2">
    <location>
        <begin position="137"/>
        <end position="151"/>
    </location>
</feature>
<dbReference type="Gene3D" id="1.10.10.1550">
    <property type="entry name" value="ROS/MUCR transcriptional regulator protein"/>
    <property type="match status" value="1"/>
</dbReference>
<comment type="caution">
    <text evidence="3">The sequence shown here is derived from an EMBL/GenBank/DDBJ whole genome shotgun (WGS) entry which is preliminary data.</text>
</comment>
<sequence length="165" mass="17765">MEAQSDQDLNLLTLTADIVSAHVGNNSVAISDLANLIASVHASLAGLGTTDEPETVAQEPAVAVKRSVKPDYIICLEDGKQLKMLKRHLMTHYQMTPEQYRAKWKLPADYPMVAPNYAEKRRALAKKIGLGRKPGKVKTAAVRAPAPAKKASAPRKELSVAAAKG</sequence>
<proteinExistence type="inferred from homology"/>
<dbReference type="GO" id="GO:0006355">
    <property type="term" value="P:regulation of DNA-templated transcription"/>
    <property type="evidence" value="ECO:0007669"/>
    <property type="project" value="InterPro"/>
</dbReference>
<keyword evidence="4" id="KW-1185">Reference proteome</keyword>
<reference evidence="4" key="1">
    <citation type="submission" date="2019-01" db="EMBL/GenBank/DDBJ databases">
        <title>Cytophagaceae bacterium strain CAR-16.</title>
        <authorList>
            <person name="Chen W.-M."/>
        </authorList>
    </citation>
    <scope>NUCLEOTIDE SEQUENCE [LARGE SCALE GENOMIC DNA]</scope>
    <source>
        <strain evidence="4">CHR27</strain>
    </source>
</reference>